<organism evidence="7 8">
    <name type="scientific">Agromyces neolithicus</name>
    <dbReference type="NCBI Taxonomy" id="269420"/>
    <lineage>
        <taxon>Bacteria</taxon>
        <taxon>Bacillati</taxon>
        <taxon>Actinomycetota</taxon>
        <taxon>Actinomycetes</taxon>
        <taxon>Micrococcales</taxon>
        <taxon>Microbacteriaceae</taxon>
        <taxon>Agromyces</taxon>
    </lineage>
</organism>
<feature type="transmembrane region" description="Helical" evidence="5">
    <location>
        <begin position="246"/>
        <end position="271"/>
    </location>
</feature>
<evidence type="ECO:0000256" key="1">
    <source>
        <dbReference type="ARBA" id="ARBA00004141"/>
    </source>
</evidence>
<keyword evidence="3 5" id="KW-1133">Transmembrane helix</keyword>
<sequence length="569" mass="59441">MNLAARWRRIRGVFRRETLGKDALAGTILGVESVPDGLAIGLLAGVNPVAGIYAFMFGMAGAALFTSSTFMAVQATGAMALIVSDTDLGATRDPDRALFTLAMLTGVIMVVAGLLKAGRMLRFVPTAVMVGFVTAVGVNIVLGQLTNFTGYAGSGPNRLFRAIDTFAHFWLFDLPTLTVGLVTIMLIVVLTRTPLRSLGLVVAIIAGSALAALFTFVFDWPVLMVGDVADVPTGLPVPVLPSLGDLAYLALPATSLAFVGLVQGAAVAGGVPNADGKPAGADRNFIGQGVGSIVSGLFRGMPVGGSMSASALIVAAGARTRLALFIAAAVMALVILVASGVVSLVAMPALAGLLIVVGVQAVKPARIRSVAKTGALQTAIMAVTFGLTLIIPLQFAVIVGVGLGVLLFVAQQSNRLRVRQLEFHDGARMRERDPVGAVPPHEVVVLQPYGNLFYASAPVFEAQLPTVTDDSRGSVVIVRLRGVDELGLSSIAVLARYLDDLERQGSTLWLVIVGDRVRHQLSAGGLLERLGPDGVYTGTEWIGEAVHHAHRDAREWVRRHAASPDEATD</sequence>
<feature type="transmembrane region" description="Helical" evidence="5">
    <location>
        <begin position="62"/>
        <end position="84"/>
    </location>
</feature>
<feature type="transmembrane region" description="Helical" evidence="5">
    <location>
        <begin position="166"/>
        <end position="190"/>
    </location>
</feature>
<dbReference type="PROSITE" id="PS50801">
    <property type="entry name" value="STAS"/>
    <property type="match status" value="1"/>
</dbReference>
<feature type="transmembrane region" description="Helical" evidence="5">
    <location>
        <begin position="197"/>
        <end position="218"/>
    </location>
</feature>
<name>A0ABN2LSX4_9MICO</name>
<reference evidence="7 8" key="1">
    <citation type="journal article" date="2019" name="Int. J. Syst. Evol. Microbiol.">
        <title>The Global Catalogue of Microorganisms (GCM) 10K type strain sequencing project: providing services to taxonomists for standard genome sequencing and annotation.</title>
        <authorList>
            <consortium name="The Broad Institute Genomics Platform"/>
            <consortium name="The Broad Institute Genome Sequencing Center for Infectious Disease"/>
            <person name="Wu L."/>
            <person name="Ma J."/>
        </authorList>
    </citation>
    <scope>NUCLEOTIDE SEQUENCE [LARGE SCALE GENOMIC DNA]</scope>
    <source>
        <strain evidence="7 8">JCM 14322</strain>
    </source>
</reference>
<dbReference type="Pfam" id="PF00916">
    <property type="entry name" value="Sulfate_transp"/>
    <property type="match status" value="1"/>
</dbReference>
<protein>
    <submittedName>
        <fullName evidence="7">SulP family inorganic anion transporter</fullName>
    </submittedName>
</protein>
<proteinExistence type="predicted"/>
<comment type="caution">
    <text evidence="7">The sequence shown here is derived from an EMBL/GenBank/DDBJ whole genome shotgun (WGS) entry which is preliminary data.</text>
</comment>
<dbReference type="InterPro" id="IPR011547">
    <property type="entry name" value="SLC26A/SulP_dom"/>
</dbReference>
<keyword evidence="4 5" id="KW-0472">Membrane</keyword>
<dbReference type="Pfam" id="PF01740">
    <property type="entry name" value="STAS"/>
    <property type="match status" value="1"/>
</dbReference>
<evidence type="ECO:0000313" key="8">
    <source>
        <dbReference type="Proteomes" id="UP001500002"/>
    </source>
</evidence>
<dbReference type="PANTHER" id="PTHR11814">
    <property type="entry name" value="SULFATE TRANSPORTER"/>
    <property type="match status" value="1"/>
</dbReference>
<feature type="transmembrane region" description="Helical" evidence="5">
    <location>
        <begin position="393"/>
        <end position="410"/>
    </location>
</feature>
<keyword evidence="8" id="KW-1185">Reference proteome</keyword>
<feature type="transmembrane region" description="Helical" evidence="5">
    <location>
        <begin position="324"/>
        <end position="357"/>
    </location>
</feature>
<evidence type="ECO:0000259" key="6">
    <source>
        <dbReference type="PROSITE" id="PS50801"/>
    </source>
</evidence>
<gene>
    <name evidence="7" type="ORF">GCM10009749_02800</name>
</gene>
<comment type="subcellular location">
    <subcellularLocation>
        <location evidence="1">Membrane</location>
        <topology evidence="1">Multi-pass membrane protein</topology>
    </subcellularLocation>
</comment>
<dbReference type="SUPFAM" id="SSF52091">
    <property type="entry name" value="SpoIIaa-like"/>
    <property type="match status" value="1"/>
</dbReference>
<evidence type="ECO:0000313" key="7">
    <source>
        <dbReference type="EMBL" id="GAA1798549.1"/>
    </source>
</evidence>
<dbReference type="EMBL" id="BAAANJ010000001">
    <property type="protein sequence ID" value="GAA1798549.1"/>
    <property type="molecule type" value="Genomic_DNA"/>
</dbReference>
<dbReference type="RefSeq" id="WP_344292654.1">
    <property type="nucleotide sequence ID" value="NZ_BAAANJ010000001.1"/>
</dbReference>
<dbReference type="InterPro" id="IPR002645">
    <property type="entry name" value="STAS_dom"/>
</dbReference>
<dbReference type="Gene3D" id="3.30.750.24">
    <property type="entry name" value="STAS domain"/>
    <property type="match status" value="1"/>
</dbReference>
<feature type="domain" description="STAS" evidence="6">
    <location>
        <begin position="443"/>
        <end position="549"/>
    </location>
</feature>
<evidence type="ECO:0000256" key="4">
    <source>
        <dbReference type="ARBA" id="ARBA00023136"/>
    </source>
</evidence>
<dbReference type="InterPro" id="IPR001902">
    <property type="entry name" value="SLC26A/SulP_fam"/>
</dbReference>
<dbReference type="Proteomes" id="UP001500002">
    <property type="component" value="Unassembled WGS sequence"/>
</dbReference>
<feature type="transmembrane region" description="Helical" evidence="5">
    <location>
        <begin position="96"/>
        <end position="115"/>
    </location>
</feature>
<dbReference type="CDD" id="cd07042">
    <property type="entry name" value="STAS_SulP_like_sulfate_transporter"/>
    <property type="match status" value="1"/>
</dbReference>
<feature type="transmembrane region" description="Helical" evidence="5">
    <location>
        <begin position="127"/>
        <end position="146"/>
    </location>
</feature>
<evidence type="ECO:0000256" key="5">
    <source>
        <dbReference type="SAM" id="Phobius"/>
    </source>
</evidence>
<accession>A0ABN2LSX4</accession>
<evidence type="ECO:0000256" key="2">
    <source>
        <dbReference type="ARBA" id="ARBA00022692"/>
    </source>
</evidence>
<keyword evidence="2 5" id="KW-0812">Transmembrane</keyword>
<evidence type="ECO:0000256" key="3">
    <source>
        <dbReference type="ARBA" id="ARBA00022989"/>
    </source>
</evidence>
<dbReference type="InterPro" id="IPR036513">
    <property type="entry name" value="STAS_dom_sf"/>
</dbReference>